<protein>
    <submittedName>
        <fullName evidence="1">Uncharacterized protein</fullName>
    </submittedName>
</protein>
<reference evidence="1 2" key="1">
    <citation type="journal article" date="2020" name="Mol. Biol. Evol.">
        <title>Distinct Expression and Methylation Patterns for Genes with Different Fates following a Single Whole-Genome Duplication in Flowering Plants.</title>
        <authorList>
            <person name="Shi T."/>
            <person name="Rahmani R.S."/>
            <person name="Gugger P.F."/>
            <person name="Wang M."/>
            <person name="Li H."/>
            <person name="Zhang Y."/>
            <person name="Li Z."/>
            <person name="Wang Q."/>
            <person name="Van de Peer Y."/>
            <person name="Marchal K."/>
            <person name="Chen J."/>
        </authorList>
    </citation>
    <scope>NUCLEOTIDE SEQUENCE [LARGE SCALE GENOMIC DNA]</scope>
    <source>
        <tissue evidence="1">Leaf</tissue>
    </source>
</reference>
<organism evidence="1 2">
    <name type="scientific">Nelumbo nucifera</name>
    <name type="common">Sacred lotus</name>
    <dbReference type="NCBI Taxonomy" id="4432"/>
    <lineage>
        <taxon>Eukaryota</taxon>
        <taxon>Viridiplantae</taxon>
        <taxon>Streptophyta</taxon>
        <taxon>Embryophyta</taxon>
        <taxon>Tracheophyta</taxon>
        <taxon>Spermatophyta</taxon>
        <taxon>Magnoliopsida</taxon>
        <taxon>Proteales</taxon>
        <taxon>Nelumbonaceae</taxon>
        <taxon>Nelumbo</taxon>
    </lineage>
</organism>
<evidence type="ECO:0000313" key="2">
    <source>
        <dbReference type="Proteomes" id="UP000607653"/>
    </source>
</evidence>
<comment type="caution">
    <text evidence="1">The sequence shown here is derived from an EMBL/GenBank/DDBJ whole genome shotgun (WGS) entry which is preliminary data.</text>
</comment>
<evidence type="ECO:0000313" key="1">
    <source>
        <dbReference type="EMBL" id="DAD28420.1"/>
    </source>
</evidence>
<gene>
    <name evidence="1" type="ORF">HUJ06_029888</name>
</gene>
<dbReference type="EMBL" id="DUZY01000002">
    <property type="protein sequence ID" value="DAD28420.1"/>
    <property type="molecule type" value="Genomic_DNA"/>
</dbReference>
<keyword evidence="2" id="KW-1185">Reference proteome</keyword>
<name>A0A822Y7D9_NELNU</name>
<dbReference type="Proteomes" id="UP000607653">
    <property type="component" value="Unassembled WGS sequence"/>
</dbReference>
<sequence length="44" mass="4711">MVGGEVNYHSGIEPLVDAEIRRKSRRINGGFGKGINPGRKGSSN</sequence>
<dbReference type="AlphaFoldDB" id="A0A822Y7D9"/>
<proteinExistence type="predicted"/>
<accession>A0A822Y7D9</accession>